<keyword evidence="4" id="KW-0175">Coiled coil</keyword>
<evidence type="ECO:0000256" key="2">
    <source>
        <dbReference type="ARBA" id="ARBA00022692"/>
    </source>
</evidence>
<dbReference type="InterPro" id="IPR045866">
    <property type="entry name" value="FAM210A/B-like"/>
</dbReference>
<dbReference type="PANTHER" id="PTHR21377">
    <property type="entry name" value="PROTEIN FAM210B, MITOCHONDRIAL"/>
    <property type="match status" value="1"/>
</dbReference>
<keyword evidence="7" id="KW-1185">Reference proteome</keyword>
<evidence type="ECO:0000256" key="5">
    <source>
        <dbReference type="ARBA" id="ARBA00023136"/>
    </source>
</evidence>
<organism evidence="7 8">
    <name type="scientific">Crassostrea virginica</name>
    <name type="common">Eastern oyster</name>
    <dbReference type="NCBI Taxonomy" id="6565"/>
    <lineage>
        <taxon>Eukaryota</taxon>
        <taxon>Metazoa</taxon>
        <taxon>Spiralia</taxon>
        <taxon>Lophotrochozoa</taxon>
        <taxon>Mollusca</taxon>
        <taxon>Bivalvia</taxon>
        <taxon>Autobranchia</taxon>
        <taxon>Pteriomorphia</taxon>
        <taxon>Ostreida</taxon>
        <taxon>Ostreoidea</taxon>
        <taxon>Ostreidae</taxon>
        <taxon>Crassostrea</taxon>
    </lineage>
</organism>
<name>A0A8B8ETA6_CRAVI</name>
<dbReference type="KEGG" id="cvn:111136550"/>
<dbReference type="GO" id="GO:0016020">
    <property type="term" value="C:membrane"/>
    <property type="evidence" value="ECO:0007669"/>
    <property type="project" value="UniProtKB-SubCell"/>
</dbReference>
<gene>
    <name evidence="8" type="primary">LOC111136550</name>
</gene>
<dbReference type="GeneID" id="111136550"/>
<comment type="subcellular location">
    <subcellularLocation>
        <location evidence="1">Membrane</location>
        <topology evidence="1">Single-pass membrane protein</topology>
    </subcellularLocation>
</comment>
<evidence type="ECO:0000259" key="6">
    <source>
        <dbReference type="Pfam" id="PF06916"/>
    </source>
</evidence>
<dbReference type="RefSeq" id="XP_022343191.1">
    <property type="nucleotide sequence ID" value="XM_022487483.1"/>
</dbReference>
<evidence type="ECO:0000313" key="8">
    <source>
        <dbReference type="RefSeq" id="XP_022343191.1"/>
    </source>
</evidence>
<keyword evidence="2" id="KW-0812">Transmembrane</keyword>
<keyword evidence="5" id="KW-0472">Membrane</keyword>
<dbReference type="InterPro" id="IPR009688">
    <property type="entry name" value="FAM210A/B-like_dom"/>
</dbReference>
<dbReference type="Pfam" id="PF06916">
    <property type="entry name" value="FAM210A-B_dom"/>
    <property type="match status" value="1"/>
</dbReference>
<dbReference type="PANTHER" id="PTHR21377:SF1">
    <property type="entry name" value="PROTEIN FAM210A"/>
    <property type="match status" value="1"/>
</dbReference>
<accession>A0A8B8ETA6</accession>
<feature type="domain" description="DUF1279" evidence="6">
    <location>
        <begin position="89"/>
        <end position="191"/>
    </location>
</feature>
<proteinExistence type="predicted"/>
<evidence type="ECO:0000256" key="1">
    <source>
        <dbReference type="ARBA" id="ARBA00004167"/>
    </source>
</evidence>
<dbReference type="AlphaFoldDB" id="A0A8B8ETA6"/>
<protein>
    <submittedName>
        <fullName evidence="8">Protein FAM210A-like</fullName>
    </submittedName>
</protein>
<sequence>MLEAGIGRLVAFSSLRLGNSPKTIYRGCLLNIECFTKFSTDASKYSKQWSFSSKLQRFQPIQRLSQLAQNADNGRPDGAAEGENLSIFQRFKKTYKEHGKVLVGVHVATSLVWYGSFYLILSSGFDLAGFLESVDWNERVVKPLEYVNIEVSLERIEKFVQVLKNSGNYAGAYLMYKIATPARYTVTLGGTNIAIKYLRKSGKIPPVKEPDRLGHLMKESRAEIESRMKKRMALEKGRYATLKAQRLGNKKKGQLLMKAQEFYQKQSGTKNGTVKRQWLSQAKEYYKKRKNQRNRTT</sequence>
<dbReference type="Proteomes" id="UP000694844">
    <property type="component" value="Chromosome 5"/>
</dbReference>
<evidence type="ECO:0000256" key="3">
    <source>
        <dbReference type="ARBA" id="ARBA00022989"/>
    </source>
</evidence>
<dbReference type="OrthoDB" id="5874039at2759"/>
<evidence type="ECO:0000256" key="4">
    <source>
        <dbReference type="ARBA" id="ARBA00023054"/>
    </source>
</evidence>
<evidence type="ECO:0000313" key="7">
    <source>
        <dbReference type="Proteomes" id="UP000694844"/>
    </source>
</evidence>
<keyword evidence="3" id="KW-1133">Transmembrane helix</keyword>
<dbReference type="GO" id="GO:0005739">
    <property type="term" value="C:mitochondrion"/>
    <property type="evidence" value="ECO:0007669"/>
    <property type="project" value="TreeGrafter"/>
</dbReference>
<reference evidence="8" key="1">
    <citation type="submission" date="2025-08" db="UniProtKB">
        <authorList>
            <consortium name="RefSeq"/>
        </authorList>
    </citation>
    <scope>IDENTIFICATION</scope>
    <source>
        <tissue evidence="8">Whole sample</tissue>
    </source>
</reference>